<reference evidence="2" key="1">
    <citation type="submission" date="2020-01" db="EMBL/GenBank/DDBJ databases">
        <title>Identification and distribution of gene clusters putatively required for synthesis of sphingolipid metabolism inhibitors in phylogenetically diverse species of the filamentous fungus Fusarium.</title>
        <authorList>
            <person name="Kim H.-S."/>
            <person name="Busman M."/>
            <person name="Brown D.W."/>
            <person name="Divon H."/>
            <person name="Uhlig S."/>
            <person name="Proctor R.H."/>
        </authorList>
    </citation>
    <scope>NUCLEOTIDE SEQUENCE</scope>
    <source>
        <strain evidence="2">NRRL 53441</strain>
    </source>
</reference>
<dbReference type="OrthoDB" id="5007347at2759"/>
<protein>
    <submittedName>
        <fullName evidence="2">Uncharacterized protein</fullName>
    </submittedName>
</protein>
<feature type="compositionally biased region" description="Polar residues" evidence="1">
    <location>
        <begin position="112"/>
        <end position="130"/>
    </location>
</feature>
<feature type="compositionally biased region" description="Basic and acidic residues" evidence="1">
    <location>
        <begin position="100"/>
        <end position="111"/>
    </location>
</feature>
<dbReference type="EMBL" id="JAADJG010000630">
    <property type="protein sequence ID" value="KAF4441116.1"/>
    <property type="molecule type" value="Genomic_DNA"/>
</dbReference>
<evidence type="ECO:0000256" key="1">
    <source>
        <dbReference type="SAM" id="MobiDB-lite"/>
    </source>
</evidence>
<proteinExistence type="predicted"/>
<evidence type="ECO:0000313" key="3">
    <source>
        <dbReference type="Proteomes" id="UP000605986"/>
    </source>
</evidence>
<dbReference type="Proteomes" id="UP000605986">
    <property type="component" value="Unassembled WGS sequence"/>
</dbReference>
<keyword evidence="3" id="KW-1185">Reference proteome</keyword>
<name>A0A8H4JZY5_9HYPO</name>
<sequence>MDTDKPLHDQLRILGFFCISVTEAQSHQFNVGNRFERIISDAYKIIAQHVPEVVRNKLYQLGTEAQAEFRKAPYEQILSDRSRFPDTTGAKIAQDGSLNRPEKQQVEHDSPTRTLQPSKQTSAAVEGSSTETKRSPGDNKAPFSIAELESWADSAKSFLNPETIRIDDIGVFDYIKALDKSSKKIKIARRFALLRLWVSKEVWWPLPPQEFSRRLGAPSKVNLSRWLREGRTLFLLKANKGTEVLFSKLKSQNKLVELSPESKVLPHTNAEPNANEESYNDIELLLQSQLTEEAKEIVSSFDVQELELPRSCEDCITNSKLYRDAASSISKYLKEIHINRVFGGQTRLKHRLPVRENERPAKRWCQLFGPSIESPSNLGVIQYHFDKDLMHNDSQGLPYATESTTDVGSDGCHEVRGASTDVNIPVSGSPGGAGSQSGALVMPGSDSSLIATPPLEATAGEYERQPSTETTMSVRSIEADMEPVHLQSSTDRLSTHQLNEGYLNRPCADIVESLDDYRDNIPELSGVSFGIHETPSQALSAQPIHESSLHNWLHIDANSFNFDTAMFQPLGALEAMEFNDYQGELNAQ</sequence>
<dbReference type="AlphaFoldDB" id="A0A8H4JZY5"/>
<organism evidence="2 3">
    <name type="scientific">Fusarium austroafricanum</name>
    <dbReference type="NCBI Taxonomy" id="2364996"/>
    <lineage>
        <taxon>Eukaryota</taxon>
        <taxon>Fungi</taxon>
        <taxon>Dikarya</taxon>
        <taxon>Ascomycota</taxon>
        <taxon>Pezizomycotina</taxon>
        <taxon>Sordariomycetes</taxon>
        <taxon>Hypocreomycetidae</taxon>
        <taxon>Hypocreales</taxon>
        <taxon>Nectriaceae</taxon>
        <taxon>Fusarium</taxon>
        <taxon>Fusarium concolor species complex</taxon>
    </lineage>
</organism>
<feature type="region of interest" description="Disordered" evidence="1">
    <location>
        <begin position="85"/>
        <end position="140"/>
    </location>
</feature>
<evidence type="ECO:0000313" key="2">
    <source>
        <dbReference type="EMBL" id="KAF4441116.1"/>
    </source>
</evidence>
<gene>
    <name evidence="2" type="ORF">F53441_12123</name>
</gene>
<comment type="caution">
    <text evidence="2">The sequence shown here is derived from an EMBL/GenBank/DDBJ whole genome shotgun (WGS) entry which is preliminary data.</text>
</comment>
<accession>A0A8H4JZY5</accession>